<name>A0ABT7Y6U3_9VIBR</name>
<organism evidence="1 2">
    <name type="scientific">Vibrio agarivorans</name>
    <dbReference type="NCBI Taxonomy" id="153622"/>
    <lineage>
        <taxon>Bacteria</taxon>
        <taxon>Pseudomonadati</taxon>
        <taxon>Pseudomonadota</taxon>
        <taxon>Gammaproteobacteria</taxon>
        <taxon>Vibrionales</taxon>
        <taxon>Vibrionaceae</taxon>
        <taxon>Vibrio</taxon>
    </lineage>
</organism>
<dbReference type="PANTHER" id="PTHR43885">
    <property type="entry name" value="HALOACID DEHALOGENASE-LIKE HYDROLASE"/>
    <property type="match status" value="1"/>
</dbReference>
<dbReference type="SFLD" id="SFLDG01129">
    <property type="entry name" value="C1.5:_HAD__Beta-PGM__Phosphata"/>
    <property type="match status" value="1"/>
</dbReference>
<dbReference type="SUPFAM" id="SSF56784">
    <property type="entry name" value="HAD-like"/>
    <property type="match status" value="1"/>
</dbReference>
<accession>A0ABT7Y6U3</accession>
<evidence type="ECO:0000313" key="2">
    <source>
        <dbReference type="Proteomes" id="UP001169719"/>
    </source>
</evidence>
<dbReference type="RefSeq" id="WP_289963856.1">
    <property type="nucleotide sequence ID" value="NZ_JAUEOZ010000002.1"/>
</dbReference>
<dbReference type="InterPro" id="IPR023214">
    <property type="entry name" value="HAD_sf"/>
</dbReference>
<dbReference type="PANTHER" id="PTHR43885:SF1">
    <property type="entry name" value="SUPERFAMILY HYDROLASE, PUTATIVE (AFU_ORTHOLOGUE AFUA_4G13290)-RELATED"/>
    <property type="match status" value="1"/>
</dbReference>
<dbReference type="InterPro" id="IPR036412">
    <property type="entry name" value="HAD-like_sf"/>
</dbReference>
<dbReference type="InterPro" id="IPR006439">
    <property type="entry name" value="HAD-SF_hydro_IA"/>
</dbReference>
<sequence length="199" mass="22134">MSLDYRSIKAVVFDLDNTLVSSSLNFASIRADIGCPSEDDLLTFADNLDCSLQRTNVHQTIVSHEMSDAHSAELMEGCQEFLAHLKSANLYTGIVTRNCIKAATLKLDRLKLDVNELICREHFPPKPAPDSLLALAKQWSLQVSEVLYVGDYLYDIQAANNANMPSCLITHDNQPDYAHLATISVPQLTDLHRLFASNQ</sequence>
<comment type="caution">
    <text evidence="1">The sequence shown here is derived from an EMBL/GenBank/DDBJ whole genome shotgun (WGS) entry which is preliminary data.</text>
</comment>
<keyword evidence="1" id="KW-0378">Hydrolase</keyword>
<dbReference type="InterPro" id="IPR041492">
    <property type="entry name" value="HAD_2"/>
</dbReference>
<dbReference type="Gene3D" id="1.10.260.80">
    <property type="match status" value="1"/>
</dbReference>
<proteinExistence type="predicted"/>
<dbReference type="NCBIfam" id="TIGR01509">
    <property type="entry name" value="HAD-SF-IA-v3"/>
    <property type="match status" value="1"/>
</dbReference>
<dbReference type="EMBL" id="JAUEOZ010000002">
    <property type="protein sequence ID" value="MDN2483778.1"/>
    <property type="molecule type" value="Genomic_DNA"/>
</dbReference>
<dbReference type="Proteomes" id="UP001169719">
    <property type="component" value="Unassembled WGS sequence"/>
</dbReference>
<keyword evidence="2" id="KW-1185">Reference proteome</keyword>
<dbReference type="GO" id="GO:0016787">
    <property type="term" value="F:hydrolase activity"/>
    <property type="evidence" value="ECO:0007669"/>
    <property type="project" value="UniProtKB-KW"/>
</dbReference>
<protein>
    <submittedName>
        <fullName evidence="1">HAD-IA family hydrolase</fullName>
    </submittedName>
</protein>
<dbReference type="CDD" id="cd01427">
    <property type="entry name" value="HAD_like"/>
    <property type="match status" value="1"/>
</dbReference>
<dbReference type="Pfam" id="PF13419">
    <property type="entry name" value="HAD_2"/>
    <property type="match status" value="1"/>
</dbReference>
<dbReference type="SFLD" id="SFLDS00003">
    <property type="entry name" value="Haloacid_Dehalogenase"/>
    <property type="match status" value="1"/>
</dbReference>
<dbReference type="Gene3D" id="3.40.50.1000">
    <property type="entry name" value="HAD superfamily/HAD-like"/>
    <property type="match status" value="1"/>
</dbReference>
<gene>
    <name evidence="1" type="ORF">QWJ08_20720</name>
</gene>
<evidence type="ECO:0000313" key="1">
    <source>
        <dbReference type="EMBL" id="MDN2483778.1"/>
    </source>
</evidence>
<dbReference type="NCBIfam" id="TIGR01549">
    <property type="entry name" value="HAD-SF-IA-v1"/>
    <property type="match status" value="1"/>
</dbReference>
<reference evidence="1" key="1">
    <citation type="submission" date="2024-05" db="EMBL/GenBank/DDBJ databases">
        <title>Genome Sequences of Four Agar- Degrading Marine Bacteria.</title>
        <authorList>
            <person name="Phillips E.K."/>
            <person name="Shaffer J.C."/>
            <person name="Henson M.W."/>
            <person name="Temperton B."/>
            <person name="Thrash C.J."/>
            <person name="Martin M.O."/>
        </authorList>
    </citation>
    <scope>NUCLEOTIDE SEQUENCE</scope>
    <source>
        <strain evidence="1">EKP203</strain>
    </source>
</reference>